<dbReference type="RefSeq" id="WP_248205427.1">
    <property type="nucleotide sequence ID" value="NZ_JALNMH010000002.1"/>
</dbReference>
<keyword evidence="1" id="KW-0808">Transferase</keyword>
<keyword evidence="4" id="KW-1185">Reference proteome</keyword>
<accession>A0ABT0GE95</accession>
<dbReference type="Gene3D" id="1.25.40.10">
    <property type="entry name" value="Tetratricopeptide repeat domain"/>
    <property type="match status" value="1"/>
</dbReference>
<dbReference type="Pfam" id="PF13469">
    <property type="entry name" value="Sulfotransfer_3"/>
    <property type="match status" value="1"/>
</dbReference>
<organism evidence="3 4">
    <name type="scientific">Pseudomarimonas salicorniae</name>
    <dbReference type="NCBI Taxonomy" id="2933270"/>
    <lineage>
        <taxon>Bacteria</taxon>
        <taxon>Pseudomonadati</taxon>
        <taxon>Pseudomonadota</taxon>
        <taxon>Gammaproteobacteria</taxon>
        <taxon>Lysobacterales</taxon>
        <taxon>Lysobacteraceae</taxon>
        <taxon>Pseudomarimonas</taxon>
    </lineage>
</organism>
<proteinExistence type="predicted"/>
<dbReference type="SUPFAM" id="SSF48452">
    <property type="entry name" value="TPR-like"/>
    <property type="match status" value="1"/>
</dbReference>
<comment type="caution">
    <text evidence="3">The sequence shown here is derived from an EMBL/GenBank/DDBJ whole genome shotgun (WGS) entry which is preliminary data.</text>
</comment>
<dbReference type="InterPro" id="IPR019734">
    <property type="entry name" value="TPR_rpt"/>
</dbReference>
<dbReference type="InterPro" id="IPR027417">
    <property type="entry name" value="P-loop_NTPase"/>
</dbReference>
<reference evidence="3" key="1">
    <citation type="submission" date="2022-04" db="EMBL/GenBank/DDBJ databases">
        <title>Lysobacter sp. CAU 1642 isolated from sea sand.</title>
        <authorList>
            <person name="Kim W."/>
        </authorList>
    </citation>
    <scope>NUCLEOTIDE SEQUENCE</scope>
    <source>
        <strain evidence="3">CAU 1642</strain>
    </source>
</reference>
<evidence type="ECO:0000313" key="3">
    <source>
        <dbReference type="EMBL" id="MCK7592869.1"/>
    </source>
</evidence>
<gene>
    <name evidence="3" type="ORF">M0G41_04205</name>
</gene>
<sequence>MTSSETRRAALDAARAALAAREFQRCHATCISLLQQDPRCAEALFLLGVIAAEHDNFAKAVEVFDRVLATGPPQAEVHAQRARCLLPLQRHREALEAARAGLACGPRDALTFDTLGVALTRAGAQDEAVEPFREACRRAPEVSGYRYNLGSALQFVGDFSGAESAYRQALDLDPADHRAWSALSQVAAGGLGAVDQARLHQQMRRDGLDADAALHLHHALAAQREREGRPAEALALLEQGKAAKREALGYRFEADAAMFEAALRIDPARPAADACPSEEPIFIVGLPRTGTTLVERILSSHPEVFAAGELTHFAVAVKRCVATPGRHVLDADTLRSAALHPLSGVGQAFLDSTRPRTGRTPRFIDKMPLNVFYAGLIHRALPRARIICLRRHPLDSCLSNYRQLFATGFSYYNYAYDLADCGRYWLGFDALCRHWRATLGTAWLEVHYEDVVDELEAQARRLLEHCGLDWHPACLDFHRNAAPVATASSVQVRQPLYRSSVGRWKRYGALLDPLRRTLGRRLEDWEAERGCGG</sequence>
<dbReference type="PANTHER" id="PTHR12788:SF10">
    <property type="entry name" value="PROTEIN-TYROSINE SULFOTRANSFERASE"/>
    <property type="match status" value="1"/>
</dbReference>
<evidence type="ECO:0000256" key="1">
    <source>
        <dbReference type="ARBA" id="ARBA00022679"/>
    </source>
</evidence>
<feature type="repeat" description="TPR" evidence="2">
    <location>
        <begin position="41"/>
        <end position="74"/>
    </location>
</feature>
<name>A0ABT0GE95_9GAMM</name>
<dbReference type="PROSITE" id="PS50005">
    <property type="entry name" value="TPR"/>
    <property type="match status" value="2"/>
</dbReference>
<dbReference type="Proteomes" id="UP001431449">
    <property type="component" value="Unassembled WGS sequence"/>
</dbReference>
<dbReference type="Pfam" id="PF13432">
    <property type="entry name" value="TPR_16"/>
    <property type="match status" value="2"/>
</dbReference>
<keyword evidence="2" id="KW-0802">TPR repeat</keyword>
<dbReference type="Gene3D" id="3.40.50.300">
    <property type="entry name" value="P-loop containing nucleotide triphosphate hydrolases"/>
    <property type="match status" value="1"/>
</dbReference>
<dbReference type="InterPro" id="IPR011990">
    <property type="entry name" value="TPR-like_helical_dom_sf"/>
</dbReference>
<dbReference type="SMART" id="SM00028">
    <property type="entry name" value="TPR"/>
    <property type="match status" value="4"/>
</dbReference>
<dbReference type="EMBL" id="JALNMH010000002">
    <property type="protein sequence ID" value="MCK7592869.1"/>
    <property type="molecule type" value="Genomic_DNA"/>
</dbReference>
<dbReference type="InterPro" id="IPR026634">
    <property type="entry name" value="TPST-like"/>
</dbReference>
<protein>
    <submittedName>
        <fullName evidence="3">Sulfotransferase</fullName>
    </submittedName>
</protein>
<evidence type="ECO:0000256" key="2">
    <source>
        <dbReference type="PROSITE-ProRule" id="PRU00339"/>
    </source>
</evidence>
<dbReference type="SUPFAM" id="SSF52540">
    <property type="entry name" value="P-loop containing nucleoside triphosphate hydrolases"/>
    <property type="match status" value="1"/>
</dbReference>
<evidence type="ECO:0000313" key="4">
    <source>
        <dbReference type="Proteomes" id="UP001431449"/>
    </source>
</evidence>
<feature type="repeat" description="TPR" evidence="2">
    <location>
        <begin position="143"/>
        <end position="176"/>
    </location>
</feature>
<dbReference type="PANTHER" id="PTHR12788">
    <property type="entry name" value="PROTEIN-TYROSINE SULFOTRANSFERASE 2"/>
    <property type="match status" value="1"/>
</dbReference>